<dbReference type="InterPro" id="IPR036282">
    <property type="entry name" value="Glutathione-S-Trfase_C_sf"/>
</dbReference>
<evidence type="ECO:0008006" key="5">
    <source>
        <dbReference type="Google" id="ProtNLM"/>
    </source>
</evidence>
<dbReference type="Gene3D" id="3.40.30.10">
    <property type="entry name" value="Glutaredoxin"/>
    <property type="match status" value="1"/>
</dbReference>
<dbReference type="Proteomes" id="UP001172673">
    <property type="component" value="Unassembled WGS sequence"/>
</dbReference>
<comment type="caution">
    <text evidence="3">The sequence shown here is derived from an EMBL/GenBank/DDBJ whole genome shotgun (WGS) entry which is preliminary data.</text>
</comment>
<reference evidence="3" key="1">
    <citation type="submission" date="2022-10" db="EMBL/GenBank/DDBJ databases">
        <title>Culturing micro-colonial fungi from biological soil crusts in the Mojave desert and describing Neophaeococcomyces mojavensis, and introducing the new genera and species Taxawa tesnikishii.</title>
        <authorList>
            <person name="Kurbessoian T."/>
            <person name="Stajich J.E."/>
        </authorList>
    </citation>
    <scope>NUCLEOTIDE SEQUENCE</scope>
    <source>
        <strain evidence="3">TK_41</strain>
    </source>
</reference>
<feature type="domain" description="GST N-terminal" evidence="1">
    <location>
        <begin position="18"/>
        <end position="90"/>
    </location>
</feature>
<dbReference type="Pfam" id="PF13409">
    <property type="entry name" value="GST_N_2"/>
    <property type="match status" value="1"/>
</dbReference>
<dbReference type="SUPFAM" id="SSF52833">
    <property type="entry name" value="Thioredoxin-like"/>
    <property type="match status" value="1"/>
</dbReference>
<name>A0AA38X891_9EURO</name>
<accession>A0AA38X891</accession>
<organism evidence="3 4">
    <name type="scientific">Cladophialophora chaetospira</name>
    <dbReference type="NCBI Taxonomy" id="386627"/>
    <lineage>
        <taxon>Eukaryota</taxon>
        <taxon>Fungi</taxon>
        <taxon>Dikarya</taxon>
        <taxon>Ascomycota</taxon>
        <taxon>Pezizomycotina</taxon>
        <taxon>Eurotiomycetes</taxon>
        <taxon>Chaetothyriomycetidae</taxon>
        <taxon>Chaetothyriales</taxon>
        <taxon>Herpotrichiellaceae</taxon>
        <taxon>Cladophialophora</taxon>
    </lineage>
</organism>
<dbReference type="Gene3D" id="1.20.1050.10">
    <property type="match status" value="1"/>
</dbReference>
<feature type="domain" description="Glutathione S-transferase UstS-like C-terminal" evidence="2">
    <location>
        <begin position="111"/>
        <end position="206"/>
    </location>
</feature>
<proteinExistence type="predicted"/>
<dbReference type="InterPro" id="IPR036249">
    <property type="entry name" value="Thioredoxin-like_sf"/>
</dbReference>
<dbReference type="AlphaFoldDB" id="A0AA38X891"/>
<sequence length="238" mass="26905">MSDEVVLFDLPSKGGHAWSLNPLKTRLFLNIKGIPYKTQWVEYPDLKPTFQKFGIPPNTSGPYEYTSPTVLLPSGEYVMDSRPIANKLESLHPTPSLHLDSPYLARMEEFLPKAVNAVRPVFMPLVPKVFLNTPSAEYFTKSREKSVGKSLDEYAQGKEQAFEDVKPFVKELGGWFAENSEGPFLLGKEVSYADVMVLGWLRMLDRLGVVDRIFEAEGGGKLKEAYEAAGKWFERETY</sequence>
<keyword evidence="4" id="KW-1185">Reference proteome</keyword>
<dbReference type="CDD" id="cd00299">
    <property type="entry name" value="GST_C_family"/>
    <property type="match status" value="1"/>
</dbReference>
<evidence type="ECO:0000259" key="2">
    <source>
        <dbReference type="Pfam" id="PF22041"/>
    </source>
</evidence>
<dbReference type="Pfam" id="PF22041">
    <property type="entry name" value="GST_C_7"/>
    <property type="match status" value="1"/>
</dbReference>
<gene>
    <name evidence="3" type="ORF">H2200_006464</name>
</gene>
<dbReference type="InterPro" id="IPR004045">
    <property type="entry name" value="Glutathione_S-Trfase_N"/>
</dbReference>
<evidence type="ECO:0000259" key="1">
    <source>
        <dbReference type="Pfam" id="PF13409"/>
    </source>
</evidence>
<evidence type="ECO:0000313" key="4">
    <source>
        <dbReference type="Proteomes" id="UP001172673"/>
    </source>
</evidence>
<dbReference type="InterPro" id="IPR054416">
    <property type="entry name" value="GST_UstS-like_C"/>
</dbReference>
<dbReference type="SUPFAM" id="SSF47616">
    <property type="entry name" value="GST C-terminal domain-like"/>
    <property type="match status" value="1"/>
</dbReference>
<protein>
    <recommendedName>
        <fullName evidence="5">GST N-terminal domain-containing protein</fullName>
    </recommendedName>
</protein>
<evidence type="ECO:0000313" key="3">
    <source>
        <dbReference type="EMBL" id="KAJ9608693.1"/>
    </source>
</evidence>
<dbReference type="EMBL" id="JAPDRK010000009">
    <property type="protein sequence ID" value="KAJ9608693.1"/>
    <property type="molecule type" value="Genomic_DNA"/>
</dbReference>